<accession>A0A918TB02</accession>
<reference evidence="1" key="1">
    <citation type="journal article" date="2014" name="Int. J. Syst. Evol. Microbiol.">
        <title>Complete genome sequence of Corynebacterium casei LMG S-19264T (=DSM 44701T), isolated from a smear-ripened cheese.</title>
        <authorList>
            <consortium name="US DOE Joint Genome Institute (JGI-PGF)"/>
            <person name="Walter F."/>
            <person name="Albersmeier A."/>
            <person name="Kalinowski J."/>
            <person name="Ruckert C."/>
        </authorList>
    </citation>
    <scope>NUCLEOTIDE SEQUENCE</scope>
    <source>
        <strain evidence="1">KCTC 12988</strain>
    </source>
</reference>
<evidence type="ECO:0000313" key="1">
    <source>
        <dbReference type="EMBL" id="GHC40435.1"/>
    </source>
</evidence>
<sequence length="187" mass="20836">MIAQTEETKEITRGYYNELVTFLKASEEAIEHSKVDFKPAQDLLSDTKAHYERAIQSLEDISGMRYGDPKVTTKIADGLAQATATLSSFFSGIGEHENSKILRDHFVSLQAASCGFQMLYTTEVSGYGKSNTSQALLGLITVHHRLVMRFAEVIPATVAHELSQEDEANFDTRRTEGIVDDLKSTWK</sequence>
<dbReference type="Proteomes" id="UP000644507">
    <property type="component" value="Unassembled WGS sequence"/>
</dbReference>
<comment type="caution">
    <text evidence="1">The sequence shown here is derived from an EMBL/GenBank/DDBJ whole genome shotgun (WGS) entry which is preliminary data.</text>
</comment>
<reference evidence="1" key="2">
    <citation type="submission" date="2020-09" db="EMBL/GenBank/DDBJ databases">
        <authorList>
            <person name="Sun Q."/>
            <person name="Kim S."/>
        </authorList>
    </citation>
    <scope>NUCLEOTIDE SEQUENCE</scope>
    <source>
        <strain evidence="1">KCTC 12988</strain>
    </source>
</reference>
<organism evidence="1 2">
    <name type="scientific">Roseibacillus persicicus</name>
    <dbReference type="NCBI Taxonomy" id="454148"/>
    <lineage>
        <taxon>Bacteria</taxon>
        <taxon>Pseudomonadati</taxon>
        <taxon>Verrucomicrobiota</taxon>
        <taxon>Verrucomicrobiia</taxon>
        <taxon>Verrucomicrobiales</taxon>
        <taxon>Verrucomicrobiaceae</taxon>
        <taxon>Roseibacillus</taxon>
    </lineage>
</organism>
<proteinExistence type="predicted"/>
<dbReference type="RefSeq" id="WP_189566317.1">
    <property type="nucleotide sequence ID" value="NZ_BMXI01000001.1"/>
</dbReference>
<keyword evidence="2" id="KW-1185">Reference proteome</keyword>
<protein>
    <submittedName>
        <fullName evidence="1">Uncharacterized protein</fullName>
    </submittedName>
</protein>
<dbReference type="EMBL" id="BMXI01000001">
    <property type="protein sequence ID" value="GHC40435.1"/>
    <property type="molecule type" value="Genomic_DNA"/>
</dbReference>
<name>A0A918TB02_9BACT</name>
<dbReference type="AlphaFoldDB" id="A0A918TB02"/>
<evidence type="ECO:0000313" key="2">
    <source>
        <dbReference type="Proteomes" id="UP000644507"/>
    </source>
</evidence>
<gene>
    <name evidence="1" type="ORF">GCM10007100_01140</name>
</gene>